<dbReference type="SMART" id="SM00493">
    <property type="entry name" value="TOPRIM"/>
    <property type="match status" value="1"/>
</dbReference>
<evidence type="ECO:0000256" key="5">
    <source>
        <dbReference type="ARBA" id="ARBA00022705"/>
    </source>
</evidence>
<organism evidence="17 18">
    <name type="scientific">Vallicoccus soli</name>
    <dbReference type="NCBI Taxonomy" id="2339232"/>
    <lineage>
        <taxon>Bacteria</taxon>
        <taxon>Bacillati</taxon>
        <taxon>Actinomycetota</taxon>
        <taxon>Actinomycetes</taxon>
        <taxon>Motilibacterales</taxon>
        <taxon>Vallicoccaceae</taxon>
        <taxon>Vallicoccus</taxon>
    </lineage>
</organism>
<gene>
    <name evidence="12" type="primary">dnaG</name>
    <name evidence="17" type="ORF">D5H78_07265</name>
</gene>
<comment type="catalytic activity">
    <reaction evidence="12">
        <text>ssDNA + n NTP = ssDNA/pppN(pN)n-1 hybrid + (n-1) diphosphate.</text>
        <dbReference type="EC" id="2.7.7.101"/>
    </reaction>
</comment>
<protein>
    <recommendedName>
        <fullName evidence="12 13">DNA primase</fullName>
        <ecNumber evidence="12">2.7.7.101</ecNumber>
    </recommendedName>
</protein>
<name>A0A3A3Z2T7_9ACTN</name>
<dbReference type="SMART" id="SM00400">
    <property type="entry name" value="ZnF_CHCC"/>
    <property type="match status" value="1"/>
</dbReference>
<dbReference type="CDD" id="cd03364">
    <property type="entry name" value="TOPRIM_DnaG_primases"/>
    <property type="match status" value="1"/>
</dbReference>
<comment type="subunit">
    <text evidence="12">Monomer. Interacts with DnaB.</text>
</comment>
<dbReference type="Pfam" id="PF01807">
    <property type="entry name" value="Zn_ribbon_DnaG"/>
    <property type="match status" value="1"/>
</dbReference>
<dbReference type="OrthoDB" id="9803773at2"/>
<keyword evidence="1 12" id="KW-0240">DNA-directed RNA polymerase</keyword>
<dbReference type="SMART" id="SM00766">
    <property type="entry name" value="DnaG_DnaB_bind"/>
    <property type="match status" value="1"/>
</dbReference>
<keyword evidence="6 12" id="KW-0479">Metal-binding</keyword>
<feature type="zinc finger region" description="CHC2-type" evidence="12 14">
    <location>
        <begin position="41"/>
        <end position="65"/>
    </location>
</feature>
<dbReference type="HAMAP" id="MF_00974">
    <property type="entry name" value="DNA_primase_DnaG"/>
    <property type="match status" value="1"/>
</dbReference>
<feature type="domain" description="Toprim" evidence="16">
    <location>
        <begin position="268"/>
        <end position="354"/>
    </location>
</feature>
<evidence type="ECO:0000256" key="15">
    <source>
        <dbReference type="SAM" id="MobiDB-lite"/>
    </source>
</evidence>
<keyword evidence="18" id="KW-1185">Reference proteome</keyword>
<comment type="caution">
    <text evidence="17">The sequence shown here is derived from an EMBL/GenBank/DDBJ whole genome shotgun (WGS) entry which is preliminary data.</text>
</comment>
<dbReference type="InterPro" id="IPR013173">
    <property type="entry name" value="DNA_primase_DnaG_DnaB-bd_dom"/>
</dbReference>
<dbReference type="SUPFAM" id="SSF57783">
    <property type="entry name" value="Zinc beta-ribbon"/>
    <property type="match status" value="1"/>
</dbReference>
<keyword evidence="3 12" id="KW-0808">Transferase</keyword>
<dbReference type="Pfam" id="PF08278">
    <property type="entry name" value="DnaG_DnaB_bind"/>
    <property type="match status" value="1"/>
</dbReference>
<dbReference type="GO" id="GO:0003899">
    <property type="term" value="F:DNA-directed RNA polymerase activity"/>
    <property type="evidence" value="ECO:0007669"/>
    <property type="project" value="UniProtKB-UniRule"/>
</dbReference>
<keyword evidence="5 12" id="KW-0235">DNA replication</keyword>
<dbReference type="Gene3D" id="3.40.1360.10">
    <property type="match status" value="1"/>
</dbReference>
<comment type="domain">
    <text evidence="12">Contains an N-terminal zinc-binding domain, a central core domain that contains the primase activity, and a C-terminal DnaB-binding domain.</text>
</comment>
<dbReference type="InterPro" id="IPR036977">
    <property type="entry name" value="DNA_primase_Znf_CHC2"/>
</dbReference>
<dbReference type="InterPro" id="IPR019475">
    <property type="entry name" value="DNA_primase_DnaB-bd"/>
</dbReference>
<dbReference type="InterPro" id="IPR013264">
    <property type="entry name" value="DNAG_N"/>
</dbReference>
<dbReference type="InterPro" id="IPR002694">
    <property type="entry name" value="Znf_CHC2"/>
</dbReference>
<proteinExistence type="inferred from homology"/>
<evidence type="ECO:0000256" key="8">
    <source>
        <dbReference type="ARBA" id="ARBA00022833"/>
    </source>
</evidence>
<evidence type="ECO:0000256" key="10">
    <source>
        <dbReference type="ARBA" id="ARBA00023125"/>
    </source>
</evidence>
<dbReference type="FunFam" id="3.90.580.10:FF:000001">
    <property type="entry name" value="DNA primase"/>
    <property type="match status" value="1"/>
</dbReference>
<dbReference type="PROSITE" id="PS50880">
    <property type="entry name" value="TOPRIM"/>
    <property type="match status" value="1"/>
</dbReference>
<dbReference type="EC" id="2.7.7.101" evidence="12"/>
<dbReference type="Gene3D" id="3.90.580.10">
    <property type="entry name" value="Zinc finger, CHC2-type domain"/>
    <property type="match status" value="1"/>
</dbReference>
<dbReference type="PANTHER" id="PTHR30313:SF2">
    <property type="entry name" value="DNA PRIMASE"/>
    <property type="match status" value="1"/>
</dbReference>
<evidence type="ECO:0000313" key="17">
    <source>
        <dbReference type="EMBL" id="RJK97019.1"/>
    </source>
</evidence>
<comment type="cofactor">
    <cofactor evidence="12 13 14">
        <name>Zn(2+)</name>
        <dbReference type="ChEBI" id="CHEBI:29105"/>
    </cofactor>
    <text evidence="12 13 14">Binds 1 zinc ion per monomer.</text>
</comment>
<dbReference type="Gene3D" id="3.90.980.10">
    <property type="entry name" value="DNA primase, catalytic core, N-terminal domain"/>
    <property type="match status" value="1"/>
</dbReference>
<sequence length="640" mass="69580">MAGRIRDEDVALVKERADLAQVVGDRLTLRSAGGGSLKGLCPFHDEKTPSFNVRPDRGVWHCFGCGEGGDVISFVRKVDHLDFTEAVERLADRFGVRLRYDDDGPASGAPVRRTGVRTRLTQAHAAAAEFYQAQLATLPDAVAGRRFLAERGFTQDDARHFGVGYSPRTWDALVQHLRSKGFRDEEIVEGGLGRRRNDGSGVIDRFVGRLMWPIRDRSGDVVGFGARRLHDDDRIEAKYLNTSETPVFKKSQVLYGVDLAKRSIPQRMQAVVVEGYTDVMACHLAGVTTAVATCGTAFGDEHVKILRQLLMDQDELRGEVVFTFDGDAAGQKAALKAFDTDQRFVTQTFVAVEPSGMDPCELRQHAGDEAVRELVARRVPLFEFALRSTVGRYDLGTAEGRVSALRAAAPVLGRIRDRSLRPEYVRTVAGWLGLEVEAVAGAVRRAAGEGGREEVAGARRAPARPEVPARAGGPARPDPGDPVLFVEREALKLALQAPRLAGEGYDLLEASCFTAPAYAAVHAAVVGAGGCAGAQEGPAWPARVSDAAADDGVRALATELAVEAPRDRAWSARYAAELVARLEEMAATRRLVEVKARLQRVNPVEEPEAYNRLAGELFALEGHRRRLRERGIGAGEHADR</sequence>
<evidence type="ECO:0000259" key="16">
    <source>
        <dbReference type="PROSITE" id="PS50880"/>
    </source>
</evidence>
<dbReference type="Pfam" id="PF13662">
    <property type="entry name" value="Toprim_4"/>
    <property type="match status" value="1"/>
</dbReference>
<evidence type="ECO:0000313" key="18">
    <source>
        <dbReference type="Proteomes" id="UP000265614"/>
    </source>
</evidence>
<dbReference type="GO" id="GO:1990077">
    <property type="term" value="C:primosome complex"/>
    <property type="evidence" value="ECO:0007669"/>
    <property type="project" value="UniProtKB-KW"/>
</dbReference>
<evidence type="ECO:0000256" key="7">
    <source>
        <dbReference type="ARBA" id="ARBA00022771"/>
    </source>
</evidence>
<reference evidence="17 18" key="1">
    <citation type="submission" date="2018-09" db="EMBL/GenBank/DDBJ databases">
        <title>YIM 75000 draft genome.</title>
        <authorList>
            <person name="Tang S."/>
            <person name="Feng Y."/>
        </authorList>
    </citation>
    <scope>NUCLEOTIDE SEQUENCE [LARGE SCALE GENOMIC DNA]</scope>
    <source>
        <strain evidence="17 18">YIM 75000</strain>
    </source>
</reference>
<dbReference type="Proteomes" id="UP000265614">
    <property type="component" value="Unassembled WGS sequence"/>
</dbReference>
<dbReference type="GO" id="GO:0006269">
    <property type="term" value="P:DNA replication, synthesis of primer"/>
    <property type="evidence" value="ECO:0007669"/>
    <property type="project" value="UniProtKB-UniRule"/>
</dbReference>
<dbReference type="SUPFAM" id="SSF56731">
    <property type="entry name" value="DNA primase core"/>
    <property type="match status" value="1"/>
</dbReference>
<keyword evidence="10 12" id="KW-0238">DNA-binding</keyword>
<dbReference type="PIRSF" id="PIRSF002811">
    <property type="entry name" value="DnaG"/>
    <property type="match status" value="1"/>
</dbReference>
<dbReference type="GO" id="GO:0003677">
    <property type="term" value="F:DNA binding"/>
    <property type="evidence" value="ECO:0007669"/>
    <property type="project" value="UniProtKB-KW"/>
</dbReference>
<dbReference type="GO" id="GO:0005737">
    <property type="term" value="C:cytoplasm"/>
    <property type="evidence" value="ECO:0007669"/>
    <property type="project" value="TreeGrafter"/>
</dbReference>
<keyword evidence="7 12" id="KW-0863">Zinc-finger</keyword>
<keyword evidence="2 12" id="KW-0639">Primosome</keyword>
<evidence type="ECO:0000256" key="14">
    <source>
        <dbReference type="PIRSR" id="PIRSR002811-1"/>
    </source>
</evidence>
<dbReference type="InterPro" id="IPR037068">
    <property type="entry name" value="DNA_primase_core_N_sf"/>
</dbReference>
<dbReference type="InterPro" id="IPR030846">
    <property type="entry name" value="DnaG_bac"/>
</dbReference>
<evidence type="ECO:0000256" key="11">
    <source>
        <dbReference type="ARBA" id="ARBA00023163"/>
    </source>
</evidence>
<dbReference type="GO" id="GO:0008270">
    <property type="term" value="F:zinc ion binding"/>
    <property type="evidence" value="ECO:0007669"/>
    <property type="project" value="UniProtKB-UniRule"/>
</dbReference>
<dbReference type="InterPro" id="IPR034151">
    <property type="entry name" value="TOPRIM_DnaG_bac"/>
</dbReference>
<keyword evidence="4 12" id="KW-0548">Nucleotidyltransferase</keyword>
<evidence type="ECO:0000256" key="2">
    <source>
        <dbReference type="ARBA" id="ARBA00022515"/>
    </source>
</evidence>
<dbReference type="Pfam" id="PF08275">
    <property type="entry name" value="DNAG_N"/>
    <property type="match status" value="1"/>
</dbReference>
<evidence type="ECO:0000256" key="9">
    <source>
        <dbReference type="ARBA" id="ARBA00022842"/>
    </source>
</evidence>
<dbReference type="InterPro" id="IPR006171">
    <property type="entry name" value="TOPRIM_dom"/>
</dbReference>
<feature type="compositionally biased region" description="Low complexity" evidence="15">
    <location>
        <begin position="458"/>
        <end position="475"/>
    </location>
</feature>
<dbReference type="RefSeq" id="WP_119949736.1">
    <property type="nucleotide sequence ID" value="NZ_QZEZ01000002.1"/>
</dbReference>
<dbReference type="InterPro" id="IPR050219">
    <property type="entry name" value="DnaG_primase"/>
</dbReference>
<feature type="region of interest" description="Disordered" evidence="15">
    <location>
        <begin position="450"/>
        <end position="479"/>
    </location>
</feature>
<dbReference type="NCBIfam" id="TIGR01391">
    <property type="entry name" value="dnaG"/>
    <property type="match status" value="1"/>
</dbReference>
<keyword evidence="9" id="KW-0460">Magnesium</keyword>
<keyword evidence="11 12" id="KW-0804">Transcription</keyword>
<evidence type="ECO:0000256" key="4">
    <source>
        <dbReference type="ARBA" id="ARBA00022695"/>
    </source>
</evidence>
<evidence type="ECO:0000256" key="6">
    <source>
        <dbReference type="ARBA" id="ARBA00022723"/>
    </source>
</evidence>
<evidence type="ECO:0000256" key="1">
    <source>
        <dbReference type="ARBA" id="ARBA00022478"/>
    </source>
</evidence>
<dbReference type="Pfam" id="PF10410">
    <property type="entry name" value="DnaB_bind"/>
    <property type="match status" value="1"/>
</dbReference>
<dbReference type="EMBL" id="QZEZ01000002">
    <property type="protein sequence ID" value="RJK97019.1"/>
    <property type="molecule type" value="Genomic_DNA"/>
</dbReference>
<comment type="function">
    <text evidence="12 13">RNA polymerase that catalyzes the synthesis of short RNA molecules used as primers for DNA polymerase during DNA replication.</text>
</comment>
<dbReference type="GO" id="GO:0000428">
    <property type="term" value="C:DNA-directed RNA polymerase complex"/>
    <property type="evidence" value="ECO:0007669"/>
    <property type="project" value="UniProtKB-KW"/>
</dbReference>
<evidence type="ECO:0000256" key="12">
    <source>
        <dbReference type="HAMAP-Rule" id="MF_00974"/>
    </source>
</evidence>
<dbReference type="PANTHER" id="PTHR30313">
    <property type="entry name" value="DNA PRIMASE"/>
    <property type="match status" value="1"/>
</dbReference>
<dbReference type="InterPro" id="IPR006295">
    <property type="entry name" value="DNA_primase_DnaG"/>
</dbReference>
<accession>A0A3A3Z2T7</accession>
<comment type="similarity">
    <text evidence="12 13">Belongs to the DnaG primase family.</text>
</comment>
<keyword evidence="8 12" id="KW-0862">Zinc</keyword>
<evidence type="ECO:0000256" key="13">
    <source>
        <dbReference type="PIRNR" id="PIRNR002811"/>
    </source>
</evidence>
<dbReference type="AlphaFoldDB" id="A0A3A3Z2T7"/>
<evidence type="ECO:0000256" key="3">
    <source>
        <dbReference type="ARBA" id="ARBA00022679"/>
    </source>
</evidence>